<evidence type="ECO:0000313" key="11">
    <source>
        <dbReference type="Proteomes" id="UP000484015"/>
    </source>
</evidence>
<keyword evidence="4 6" id="KW-0067">ATP-binding</keyword>
<reference evidence="10 11" key="1">
    <citation type="submission" date="2019-11" db="EMBL/GenBank/DDBJ databases">
        <title>Type strains purchased from KCTC, JCM and DSMZ.</title>
        <authorList>
            <person name="Lu H."/>
        </authorList>
    </citation>
    <scope>NUCLEOTIDE SEQUENCE [LARGE SCALE GENOMIC DNA]</scope>
    <source>
        <strain evidence="10 11">KCTC 42409</strain>
    </source>
</reference>
<evidence type="ECO:0000256" key="2">
    <source>
        <dbReference type="ARBA" id="ARBA00022598"/>
    </source>
</evidence>
<dbReference type="InterPro" id="IPR011764">
    <property type="entry name" value="Biotin_carboxylation_dom"/>
</dbReference>
<dbReference type="PROSITE" id="PS00188">
    <property type="entry name" value="BIOTIN"/>
    <property type="match status" value="1"/>
</dbReference>
<dbReference type="AlphaFoldDB" id="A0A6L6Q508"/>
<feature type="domain" description="Lipoyl-binding" evidence="7">
    <location>
        <begin position="582"/>
        <end position="658"/>
    </location>
</feature>
<dbReference type="SUPFAM" id="SSF52440">
    <property type="entry name" value="PreATP-grasp domain"/>
    <property type="match status" value="1"/>
</dbReference>
<dbReference type="Pfam" id="PF00289">
    <property type="entry name" value="Biotin_carb_N"/>
    <property type="match status" value="1"/>
</dbReference>
<keyword evidence="2" id="KW-0436">Ligase</keyword>
<dbReference type="EMBL" id="WNLA01000015">
    <property type="protein sequence ID" value="MTW04351.1"/>
    <property type="molecule type" value="Genomic_DNA"/>
</dbReference>
<dbReference type="RefSeq" id="WP_155440711.1">
    <property type="nucleotide sequence ID" value="NZ_WNLA01000015.1"/>
</dbReference>
<dbReference type="SUPFAM" id="SSF51230">
    <property type="entry name" value="Single hybrid motif"/>
    <property type="match status" value="1"/>
</dbReference>
<evidence type="ECO:0000256" key="3">
    <source>
        <dbReference type="ARBA" id="ARBA00022741"/>
    </source>
</evidence>
<dbReference type="PROSITE" id="PS50968">
    <property type="entry name" value="BIOTINYL_LIPOYL"/>
    <property type="match status" value="1"/>
</dbReference>
<dbReference type="Gene3D" id="2.40.50.100">
    <property type="match status" value="1"/>
</dbReference>
<dbReference type="Pfam" id="PF00364">
    <property type="entry name" value="Biotin_lipoyl"/>
    <property type="match status" value="1"/>
</dbReference>
<dbReference type="InterPro" id="IPR011761">
    <property type="entry name" value="ATP-grasp"/>
</dbReference>
<dbReference type="PANTHER" id="PTHR18866">
    <property type="entry name" value="CARBOXYLASE:PYRUVATE/ACETYL-COA/PROPIONYL-COA CARBOXYLASE"/>
    <property type="match status" value="1"/>
</dbReference>
<dbReference type="PROSITE" id="PS50975">
    <property type="entry name" value="ATP_GRASP"/>
    <property type="match status" value="1"/>
</dbReference>
<evidence type="ECO:0000313" key="10">
    <source>
        <dbReference type="EMBL" id="MTW04351.1"/>
    </source>
</evidence>
<gene>
    <name evidence="10" type="ORF">GM668_19925</name>
</gene>
<comment type="caution">
    <text evidence="10">The sequence shown here is derived from an EMBL/GenBank/DDBJ whole genome shotgun (WGS) entry which is preliminary data.</text>
</comment>
<dbReference type="OrthoDB" id="9803706at2"/>
<dbReference type="InterPro" id="IPR050856">
    <property type="entry name" value="Biotin_carboxylase_complex"/>
</dbReference>
<dbReference type="SUPFAM" id="SSF51246">
    <property type="entry name" value="Rudiment single hybrid motif"/>
    <property type="match status" value="1"/>
</dbReference>
<dbReference type="Pfam" id="PF02786">
    <property type="entry name" value="CPSase_L_D2"/>
    <property type="match status" value="1"/>
</dbReference>
<dbReference type="InterPro" id="IPR005481">
    <property type="entry name" value="BC-like_N"/>
</dbReference>
<organism evidence="10 11">
    <name type="scientific">Pseudoduganella ginsengisoli</name>
    <dbReference type="NCBI Taxonomy" id="1462440"/>
    <lineage>
        <taxon>Bacteria</taxon>
        <taxon>Pseudomonadati</taxon>
        <taxon>Pseudomonadota</taxon>
        <taxon>Betaproteobacteria</taxon>
        <taxon>Burkholderiales</taxon>
        <taxon>Oxalobacteraceae</taxon>
        <taxon>Telluria group</taxon>
        <taxon>Pseudoduganella</taxon>
    </lineage>
</organism>
<dbReference type="PROSITE" id="PS00867">
    <property type="entry name" value="CPSASE_2"/>
    <property type="match status" value="1"/>
</dbReference>
<dbReference type="GO" id="GO:0016874">
    <property type="term" value="F:ligase activity"/>
    <property type="evidence" value="ECO:0007669"/>
    <property type="project" value="UniProtKB-KW"/>
</dbReference>
<dbReference type="SUPFAM" id="SSF56059">
    <property type="entry name" value="Glutathione synthetase ATP-binding domain-like"/>
    <property type="match status" value="1"/>
</dbReference>
<evidence type="ECO:0000259" key="8">
    <source>
        <dbReference type="PROSITE" id="PS50975"/>
    </source>
</evidence>
<evidence type="ECO:0000256" key="4">
    <source>
        <dbReference type="ARBA" id="ARBA00022840"/>
    </source>
</evidence>
<dbReference type="Proteomes" id="UP000484015">
    <property type="component" value="Unassembled WGS sequence"/>
</dbReference>
<keyword evidence="11" id="KW-1185">Reference proteome</keyword>
<comment type="cofactor">
    <cofactor evidence="1">
        <name>biotin</name>
        <dbReference type="ChEBI" id="CHEBI:57586"/>
    </cofactor>
</comment>
<keyword evidence="3 6" id="KW-0547">Nucleotide-binding</keyword>
<dbReference type="PROSITE" id="PS00866">
    <property type="entry name" value="CPSASE_1"/>
    <property type="match status" value="1"/>
</dbReference>
<dbReference type="InterPro" id="IPR005482">
    <property type="entry name" value="Biotin_COase_C"/>
</dbReference>
<dbReference type="InterPro" id="IPR011054">
    <property type="entry name" value="Rudment_hybrid_motif"/>
</dbReference>
<evidence type="ECO:0000259" key="7">
    <source>
        <dbReference type="PROSITE" id="PS50968"/>
    </source>
</evidence>
<dbReference type="FunFam" id="3.30.470.20:FF:000028">
    <property type="entry name" value="Methylcrotonoyl-CoA carboxylase subunit alpha, mitochondrial"/>
    <property type="match status" value="1"/>
</dbReference>
<dbReference type="InterPro" id="IPR016185">
    <property type="entry name" value="PreATP-grasp_dom_sf"/>
</dbReference>
<dbReference type="InterPro" id="IPR000089">
    <property type="entry name" value="Biotin_lipoyl"/>
</dbReference>
<evidence type="ECO:0000256" key="5">
    <source>
        <dbReference type="ARBA" id="ARBA00023267"/>
    </source>
</evidence>
<evidence type="ECO:0000256" key="1">
    <source>
        <dbReference type="ARBA" id="ARBA00001953"/>
    </source>
</evidence>
<dbReference type="Pfam" id="PF02785">
    <property type="entry name" value="Biotin_carb_C"/>
    <property type="match status" value="1"/>
</dbReference>
<protein>
    <submittedName>
        <fullName evidence="10">ATP-grasp domain-containing protein</fullName>
    </submittedName>
</protein>
<keyword evidence="5" id="KW-0092">Biotin</keyword>
<feature type="domain" description="Biotin carboxylation" evidence="9">
    <location>
        <begin position="3"/>
        <end position="450"/>
    </location>
</feature>
<feature type="domain" description="ATP-grasp" evidence="8">
    <location>
        <begin position="122"/>
        <end position="319"/>
    </location>
</feature>
<sequence length="665" mass="70231">MTAFDTLLIANRGEIAVRIMRTARRLGYRTVAVYSDADAGAPHCLAADMALRIGGPQPADSYLNMAALLEAARRSGAQAIHPGYGFLAEQAGFAQACHDAGLVFIGPPARAIAAMGSKAGAKQLMRDAGVPCIPGYDGDDQSDARLIAEGGRIGFPLMVKASAGGGGRGMRKVDHAAELPSALAAARSEAQHAFGNAGLILEKAVVSPRHIEIQVFADHHGHAVHMGERDCSVQRRHQKLIEETPSPAVDRALRARMGEVAVAAARAIGYRGAGTLEFLLDAQGGFHFMEMNTRLQVEHAVTEAVLGIDLVEWQLRVAAGLPLPLTQEEIDARRAAGGHAIEVRLCAEDAQQGFLPQSGTVLRWQAPADVRCDHALGDGVAVPPYYDSMLAKIVCHGPSRAAALRSMRRALGETVLLGLASNRAFLARCVADEEFAAGRATTDFIARRADTLFERAAPADEAPSIPACVAAVLLAWRHGRQHAARWPQALQGWSNSAAGSRTWRIVLDGAPCAVTLRQLDADTWEAGSHRLQLICGKGESWQVLADGKPLPLAWCATPERVLFMLDGADHTASVAPPATVGKRTAQAPHGRITAPMNGRIAALPVAPGEAVQAGQVVAVMEAMKMEHRLLAPCDGVLETLQVKVGDQAAPGQLLVQVAVANGISA</sequence>
<dbReference type="PROSITE" id="PS50979">
    <property type="entry name" value="BC"/>
    <property type="match status" value="1"/>
</dbReference>
<dbReference type="InterPro" id="IPR005479">
    <property type="entry name" value="CPAse_ATP-bd"/>
</dbReference>
<dbReference type="GO" id="GO:0046872">
    <property type="term" value="F:metal ion binding"/>
    <property type="evidence" value="ECO:0007669"/>
    <property type="project" value="InterPro"/>
</dbReference>
<name>A0A6L6Q508_9BURK</name>
<proteinExistence type="predicted"/>
<accession>A0A6L6Q508</accession>
<dbReference type="SMART" id="SM00878">
    <property type="entry name" value="Biotin_carb_C"/>
    <property type="match status" value="1"/>
</dbReference>
<evidence type="ECO:0000256" key="6">
    <source>
        <dbReference type="PROSITE-ProRule" id="PRU00409"/>
    </source>
</evidence>
<dbReference type="GO" id="GO:0005524">
    <property type="term" value="F:ATP binding"/>
    <property type="evidence" value="ECO:0007669"/>
    <property type="project" value="UniProtKB-UniRule"/>
</dbReference>
<dbReference type="FunFam" id="3.30.1490.20:FF:000003">
    <property type="entry name" value="acetyl-CoA carboxylase isoform X1"/>
    <property type="match status" value="1"/>
</dbReference>
<dbReference type="InterPro" id="IPR001882">
    <property type="entry name" value="Biotin_BS"/>
</dbReference>
<dbReference type="CDD" id="cd06850">
    <property type="entry name" value="biotinyl_domain"/>
    <property type="match status" value="1"/>
</dbReference>
<dbReference type="FunFam" id="3.40.50.20:FF:000010">
    <property type="entry name" value="Propionyl-CoA carboxylase subunit alpha"/>
    <property type="match status" value="1"/>
</dbReference>
<dbReference type="Gene3D" id="3.30.470.20">
    <property type="entry name" value="ATP-grasp fold, B domain"/>
    <property type="match status" value="1"/>
</dbReference>
<dbReference type="PANTHER" id="PTHR18866:SF33">
    <property type="entry name" value="METHYLCROTONOYL-COA CARBOXYLASE SUBUNIT ALPHA, MITOCHONDRIAL-RELATED"/>
    <property type="match status" value="1"/>
</dbReference>
<dbReference type="InterPro" id="IPR011053">
    <property type="entry name" value="Single_hybrid_motif"/>
</dbReference>
<evidence type="ECO:0000259" key="9">
    <source>
        <dbReference type="PROSITE" id="PS50979"/>
    </source>
</evidence>